<comment type="caution">
    <text evidence="1">The sequence shown here is derived from an EMBL/GenBank/DDBJ whole genome shotgun (WGS) entry which is preliminary data.</text>
</comment>
<dbReference type="InterPro" id="IPR023803">
    <property type="entry name" value="Ribosomal_bS16_dom_sf"/>
</dbReference>
<keyword evidence="2" id="KW-1185">Reference proteome</keyword>
<protein>
    <submittedName>
        <fullName evidence="1">Uncharacterized protein</fullName>
    </submittedName>
</protein>
<organism evidence="1 2">
    <name type="scientific">Dovyalis caffra</name>
    <dbReference type="NCBI Taxonomy" id="77055"/>
    <lineage>
        <taxon>Eukaryota</taxon>
        <taxon>Viridiplantae</taxon>
        <taxon>Streptophyta</taxon>
        <taxon>Embryophyta</taxon>
        <taxon>Tracheophyta</taxon>
        <taxon>Spermatophyta</taxon>
        <taxon>Magnoliopsida</taxon>
        <taxon>eudicotyledons</taxon>
        <taxon>Gunneridae</taxon>
        <taxon>Pentapetalae</taxon>
        <taxon>rosids</taxon>
        <taxon>fabids</taxon>
        <taxon>Malpighiales</taxon>
        <taxon>Salicaceae</taxon>
        <taxon>Flacourtieae</taxon>
        <taxon>Dovyalis</taxon>
    </lineage>
</organism>
<evidence type="ECO:0000313" key="2">
    <source>
        <dbReference type="Proteomes" id="UP001314170"/>
    </source>
</evidence>
<reference evidence="1 2" key="1">
    <citation type="submission" date="2024-01" db="EMBL/GenBank/DDBJ databases">
        <authorList>
            <person name="Waweru B."/>
        </authorList>
    </citation>
    <scope>NUCLEOTIDE SEQUENCE [LARGE SCALE GENOMIC DNA]</scope>
</reference>
<evidence type="ECO:0000313" key="1">
    <source>
        <dbReference type="EMBL" id="CAK7350009.1"/>
    </source>
</evidence>
<dbReference type="AlphaFoldDB" id="A0AAV1SF32"/>
<accession>A0AAV1SF32</accession>
<dbReference type="EMBL" id="CAWUPB010001179">
    <property type="protein sequence ID" value="CAK7350009.1"/>
    <property type="molecule type" value="Genomic_DNA"/>
</dbReference>
<proteinExistence type="predicted"/>
<name>A0AAV1SF32_9ROSI</name>
<dbReference type="Proteomes" id="UP001314170">
    <property type="component" value="Unassembled WGS sequence"/>
</dbReference>
<dbReference type="SUPFAM" id="SSF54565">
    <property type="entry name" value="Ribosomal protein S16"/>
    <property type="match status" value="1"/>
</dbReference>
<sequence>METLPQAWLRYWLPVGARRTGTVIRILMTAGLIPPPPMMVMGRKTGLLGDTSNPEK</sequence>
<gene>
    <name evidence="1" type="ORF">DCAF_LOCUS22733</name>
</gene>
<dbReference type="Gene3D" id="3.30.1320.10">
    <property type="match status" value="1"/>
</dbReference>